<protein>
    <submittedName>
        <fullName evidence="2">Uncharacterized protein</fullName>
    </submittedName>
</protein>
<gene>
    <name evidence="2" type="ORF">BDA99DRAFT_510044</name>
</gene>
<accession>A0AAD5KAL4</accession>
<sequence length="94" mass="10145">MHCPCITTLMMTLMAIILGFSFLTVVTQGNPLPDDGNETLKLLLPRDTIHYEGNCSDTQKGRGCNDITKKINKNGATAAACSCPLSEGSNKRWG</sequence>
<reference evidence="2" key="2">
    <citation type="submission" date="2023-02" db="EMBL/GenBank/DDBJ databases">
        <authorList>
            <consortium name="DOE Joint Genome Institute"/>
            <person name="Mondo S.J."/>
            <person name="Chang Y."/>
            <person name="Wang Y."/>
            <person name="Ahrendt S."/>
            <person name="Andreopoulos W."/>
            <person name="Barry K."/>
            <person name="Beard J."/>
            <person name="Benny G.L."/>
            <person name="Blankenship S."/>
            <person name="Bonito G."/>
            <person name="Cuomo C."/>
            <person name="Desiro A."/>
            <person name="Gervers K.A."/>
            <person name="Hundley H."/>
            <person name="Kuo A."/>
            <person name="LaButti K."/>
            <person name="Lang B.F."/>
            <person name="Lipzen A."/>
            <person name="O'Donnell K."/>
            <person name="Pangilinan J."/>
            <person name="Reynolds N."/>
            <person name="Sandor L."/>
            <person name="Smith M.W."/>
            <person name="Tsang A."/>
            <person name="Grigoriev I.V."/>
            <person name="Stajich J.E."/>
            <person name="Spatafora J.W."/>
        </authorList>
    </citation>
    <scope>NUCLEOTIDE SEQUENCE</scope>
    <source>
        <strain evidence="2">RSA 2281</strain>
    </source>
</reference>
<proteinExistence type="predicted"/>
<evidence type="ECO:0000313" key="2">
    <source>
        <dbReference type="EMBL" id="KAI9263363.1"/>
    </source>
</evidence>
<dbReference type="AlphaFoldDB" id="A0AAD5KAL4"/>
<feature type="signal peptide" evidence="1">
    <location>
        <begin position="1"/>
        <end position="29"/>
    </location>
</feature>
<keyword evidence="3" id="KW-1185">Reference proteome</keyword>
<evidence type="ECO:0000313" key="3">
    <source>
        <dbReference type="Proteomes" id="UP001209540"/>
    </source>
</evidence>
<name>A0AAD5KAL4_9FUNG</name>
<feature type="chain" id="PRO_5041978306" evidence="1">
    <location>
        <begin position="30"/>
        <end position="94"/>
    </location>
</feature>
<keyword evidence="1" id="KW-0732">Signal</keyword>
<dbReference type="EMBL" id="JAIXMP010000013">
    <property type="protein sequence ID" value="KAI9263363.1"/>
    <property type="molecule type" value="Genomic_DNA"/>
</dbReference>
<comment type="caution">
    <text evidence="2">The sequence shown here is derived from an EMBL/GenBank/DDBJ whole genome shotgun (WGS) entry which is preliminary data.</text>
</comment>
<organism evidence="2 3">
    <name type="scientific">Phascolomyces articulosus</name>
    <dbReference type="NCBI Taxonomy" id="60185"/>
    <lineage>
        <taxon>Eukaryota</taxon>
        <taxon>Fungi</taxon>
        <taxon>Fungi incertae sedis</taxon>
        <taxon>Mucoromycota</taxon>
        <taxon>Mucoromycotina</taxon>
        <taxon>Mucoromycetes</taxon>
        <taxon>Mucorales</taxon>
        <taxon>Lichtheimiaceae</taxon>
        <taxon>Phascolomyces</taxon>
    </lineage>
</organism>
<dbReference type="Proteomes" id="UP001209540">
    <property type="component" value="Unassembled WGS sequence"/>
</dbReference>
<reference evidence="2" key="1">
    <citation type="journal article" date="2022" name="IScience">
        <title>Evolution of zygomycete secretomes and the origins of terrestrial fungal ecologies.</title>
        <authorList>
            <person name="Chang Y."/>
            <person name="Wang Y."/>
            <person name="Mondo S."/>
            <person name="Ahrendt S."/>
            <person name="Andreopoulos W."/>
            <person name="Barry K."/>
            <person name="Beard J."/>
            <person name="Benny G.L."/>
            <person name="Blankenship S."/>
            <person name="Bonito G."/>
            <person name="Cuomo C."/>
            <person name="Desiro A."/>
            <person name="Gervers K.A."/>
            <person name="Hundley H."/>
            <person name="Kuo A."/>
            <person name="LaButti K."/>
            <person name="Lang B.F."/>
            <person name="Lipzen A."/>
            <person name="O'Donnell K."/>
            <person name="Pangilinan J."/>
            <person name="Reynolds N."/>
            <person name="Sandor L."/>
            <person name="Smith M.E."/>
            <person name="Tsang A."/>
            <person name="Grigoriev I.V."/>
            <person name="Stajich J.E."/>
            <person name="Spatafora J.W."/>
        </authorList>
    </citation>
    <scope>NUCLEOTIDE SEQUENCE</scope>
    <source>
        <strain evidence="2">RSA 2281</strain>
    </source>
</reference>
<evidence type="ECO:0000256" key="1">
    <source>
        <dbReference type="SAM" id="SignalP"/>
    </source>
</evidence>